<comment type="caution">
    <text evidence="1">The sequence shown here is derived from an EMBL/GenBank/DDBJ whole genome shotgun (WGS) entry which is preliminary data.</text>
</comment>
<dbReference type="SUPFAM" id="SSF52540">
    <property type="entry name" value="P-loop containing nucleoside triphosphate hydrolases"/>
    <property type="match status" value="1"/>
</dbReference>
<accession>A0A150PMF7</accession>
<name>A0A150PMF7_SORCE</name>
<evidence type="ECO:0008006" key="3">
    <source>
        <dbReference type="Google" id="ProtNLM"/>
    </source>
</evidence>
<dbReference type="Gene3D" id="3.40.50.300">
    <property type="entry name" value="P-loop containing nucleotide triphosphate hydrolases"/>
    <property type="match status" value="1"/>
</dbReference>
<dbReference type="Proteomes" id="UP000075420">
    <property type="component" value="Unassembled WGS sequence"/>
</dbReference>
<gene>
    <name evidence="1" type="ORF">BE08_41525</name>
</gene>
<reference evidence="1 2" key="1">
    <citation type="submission" date="2014-02" db="EMBL/GenBank/DDBJ databases">
        <title>The small core and large imbalanced accessory genome model reveals a collaborative survival strategy of Sorangium cellulosum strains in nature.</title>
        <authorList>
            <person name="Han K."/>
            <person name="Peng R."/>
            <person name="Blom J."/>
            <person name="Li Y.-Z."/>
        </authorList>
    </citation>
    <scope>NUCLEOTIDE SEQUENCE [LARGE SCALE GENOMIC DNA]</scope>
    <source>
        <strain evidence="1 2">So0157-25</strain>
    </source>
</reference>
<dbReference type="PANTHER" id="PTHR34301">
    <property type="entry name" value="DNA-BINDING PROTEIN-RELATED"/>
    <property type="match status" value="1"/>
</dbReference>
<evidence type="ECO:0000313" key="2">
    <source>
        <dbReference type="Proteomes" id="UP000075420"/>
    </source>
</evidence>
<proteinExistence type="predicted"/>
<dbReference type="EMBL" id="JELY01001101">
    <property type="protein sequence ID" value="KYF56901.1"/>
    <property type="molecule type" value="Genomic_DNA"/>
</dbReference>
<dbReference type="InterPro" id="IPR027417">
    <property type="entry name" value="P-loop_NTPase"/>
</dbReference>
<dbReference type="AlphaFoldDB" id="A0A150PMF7"/>
<organism evidence="1 2">
    <name type="scientific">Sorangium cellulosum</name>
    <name type="common">Polyangium cellulosum</name>
    <dbReference type="NCBI Taxonomy" id="56"/>
    <lineage>
        <taxon>Bacteria</taxon>
        <taxon>Pseudomonadati</taxon>
        <taxon>Myxococcota</taxon>
        <taxon>Polyangia</taxon>
        <taxon>Polyangiales</taxon>
        <taxon>Polyangiaceae</taxon>
        <taxon>Sorangium</taxon>
    </lineage>
</organism>
<dbReference type="PANTHER" id="PTHR34301:SF8">
    <property type="entry name" value="ATPASE DOMAIN-CONTAINING PROTEIN"/>
    <property type="match status" value="1"/>
</dbReference>
<sequence>MEALEDFKSWMLGEVRDAQDIVDTLERAGLELRRVEPADRTSSASGMRTWLLFWEPPRYLRESFDLAPELLLVLTPWKEAQARDVSLAEETLRRDHRLDRGVVLVVARDAAAERRLAHPVQHTGRLYIFVSADEVLTAQDPQRWLRDIFQERIGSGDLFAAGRPVFGWDFVGRQQELRSIRGRLLDGRPVGLYGLRKAGKTSVLIALKDQLIADAGADGDSIVAIPIHLDLLSLSFAEMKRSGFMRYLLRSLHEALERLGIAPTTLGLPASFADRRRLGELDGEDLERLVPEALECLIDWARSAPSAPAIFLLIDEYERILGASRFPVQDGLDILDYLRGLVQRYPRTFNILIAGLDRQKASVSRYGQRQNPLFNFIVDHPLAGLEREEMNELIRKIGRRLSLRFASDALDVIWRETGGHPYLAREFGRVIDREIPSQKRDSMRIDRAIALEHLEEFRREVAPTMQEIHDAVRTIDPRAPDVLAYIQQFPEETDESLGTLRPESVHTLRRYGVLNETGAREPLRIGSFGAWLLQNQPIDISTAANA</sequence>
<evidence type="ECO:0000313" key="1">
    <source>
        <dbReference type="EMBL" id="KYF56901.1"/>
    </source>
</evidence>
<protein>
    <recommendedName>
        <fullName evidence="3">Orc1-like AAA ATPase domain-containing protein</fullName>
    </recommendedName>
</protein>